<comment type="caution">
    <text evidence="1">The sequence shown here is derived from an EMBL/GenBank/DDBJ whole genome shotgun (WGS) entry which is preliminary data.</text>
</comment>
<dbReference type="AlphaFoldDB" id="A0AAD6XNB1"/>
<sequence length="188" mass="20175">MGLKCIFFCPGGAQAHGTVLPPSLPISVPFTKEKAVTATLGHFRNPNFGNFGHRSQAMRIERNSTTESDVRPSGRGPDTAHLGNLAFALMHRQWPGMLQLRALESLIRVEVAQRSFGFGSRIQGTAGARTSPANGTVTIIMFKTRPHPGADVDIQGTFETQRRQSASRLGCKSGLIPPTNGSLVLVAV</sequence>
<gene>
    <name evidence="1" type="ORF">B0H15DRAFT_802917</name>
</gene>
<dbReference type="Proteomes" id="UP001222325">
    <property type="component" value="Unassembled WGS sequence"/>
</dbReference>
<protein>
    <submittedName>
        <fullName evidence="1">Uncharacterized protein</fullName>
    </submittedName>
</protein>
<accession>A0AAD6XNB1</accession>
<evidence type="ECO:0000313" key="1">
    <source>
        <dbReference type="EMBL" id="KAJ7083113.1"/>
    </source>
</evidence>
<name>A0AAD6XNB1_9AGAR</name>
<organism evidence="1 2">
    <name type="scientific">Mycena belliarum</name>
    <dbReference type="NCBI Taxonomy" id="1033014"/>
    <lineage>
        <taxon>Eukaryota</taxon>
        <taxon>Fungi</taxon>
        <taxon>Dikarya</taxon>
        <taxon>Basidiomycota</taxon>
        <taxon>Agaricomycotina</taxon>
        <taxon>Agaricomycetes</taxon>
        <taxon>Agaricomycetidae</taxon>
        <taxon>Agaricales</taxon>
        <taxon>Marasmiineae</taxon>
        <taxon>Mycenaceae</taxon>
        <taxon>Mycena</taxon>
    </lineage>
</organism>
<evidence type="ECO:0000313" key="2">
    <source>
        <dbReference type="Proteomes" id="UP001222325"/>
    </source>
</evidence>
<keyword evidence="2" id="KW-1185">Reference proteome</keyword>
<reference evidence="1" key="1">
    <citation type="submission" date="2023-03" db="EMBL/GenBank/DDBJ databases">
        <title>Massive genome expansion in bonnet fungi (Mycena s.s.) driven by repeated elements and novel gene families across ecological guilds.</title>
        <authorList>
            <consortium name="Lawrence Berkeley National Laboratory"/>
            <person name="Harder C.B."/>
            <person name="Miyauchi S."/>
            <person name="Viragh M."/>
            <person name="Kuo A."/>
            <person name="Thoen E."/>
            <person name="Andreopoulos B."/>
            <person name="Lu D."/>
            <person name="Skrede I."/>
            <person name="Drula E."/>
            <person name="Henrissat B."/>
            <person name="Morin E."/>
            <person name="Kohler A."/>
            <person name="Barry K."/>
            <person name="LaButti K."/>
            <person name="Morin E."/>
            <person name="Salamov A."/>
            <person name="Lipzen A."/>
            <person name="Mereny Z."/>
            <person name="Hegedus B."/>
            <person name="Baldrian P."/>
            <person name="Stursova M."/>
            <person name="Weitz H."/>
            <person name="Taylor A."/>
            <person name="Grigoriev I.V."/>
            <person name="Nagy L.G."/>
            <person name="Martin F."/>
            <person name="Kauserud H."/>
        </authorList>
    </citation>
    <scope>NUCLEOTIDE SEQUENCE</scope>
    <source>
        <strain evidence="1">CBHHK173m</strain>
    </source>
</reference>
<proteinExistence type="predicted"/>
<dbReference type="EMBL" id="JARJCN010000042">
    <property type="protein sequence ID" value="KAJ7083113.1"/>
    <property type="molecule type" value="Genomic_DNA"/>
</dbReference>